<dbReference type="AlphaFoldDB" id="A0A562R5V8"/>
<name>A0A562R5V8_9BRAD</name>
<comment type="caution">
    <text evidence="1">The sequence shown here is derived from an EMBL/GenBank/DDBJ whole genome shotgun (WGS) entry which is preliminary data.</text>
</comment>
<keyword evidence="2" id="KW-1185">Reference proteome</keyword>
<accession>A0A562R5V8</accession>
<reference evidence="1 2" key="1">
    <citation type="journal article" date="2015" name="Stand. Genomic Sci.">
        <title>Genomic Encyclopedia of Bacterial and Archaeal Type Strains, Phase III: the genomes of soil and plant-associated and newly described type strains.</title>
        <authorList>
            <person name="Whitman W.B."/>
            <person name="Woyke T."/>
            <person name="Klenk H.P."/>
            <person name="Zhou Y."/>
            <person name="Lilburn T.G."/>
            <person name="Beck B.J."/>
            <person name="De Vos P."/>
            <person name="Vandamme P."/>
            <person name="Eisen J.A."/>
            <person name="Garrity G."/>
            <person name="Hugenholtz P."/>
            <person name="Kyrpides N.C."/>
        </authorList>
    </citation>
    <scope>NUCLEOTIDE SEQUENCE [LARGE SCALE GENOMIC DNA]</scope>
    <source>
        <strain evidence="1 2">CGMCC 1.10948</strain>
    </source>
</reference>
<organism evidence="1 2">
    <name type="scientific">Bradyrhizobium huanghuaihaiense</name>
    <dbReference type="NCBI Taxonomy" id="990078"/>
    <lineage>
        <taxon>Bacteria</taxon>
        <taxon>Pseudomonadati</taxon>
        <taxon>Pseudomonadota</taxon>
        <taxon>Alphaproteobacteria</taxon>
        <taxon>Hyphomicrobiales</taxon>
        <taxon>Nitrobacteraceae</taxon>
        <taxon>Bradyrhizobium</taxon>
    </lineage>
</organism>
<dbReference type="EMBL" id="VLLA01000019">
    <property type="protein sequence ID" value="TWI63800.1"/>
    <property type="molecule type" value="Genomic_DNA"/>
</dbReference>
<proteinExistence type="predicted"/>
<sequence length="128" mass="13832">MLSIMTDTSSGAHDGSRRVFRVFGGAACGGMAQDDEICITVDYAREVSNWFYGAPLAGRRIYVRKIQALATERAKGTLKAHFRTGTWAEENKSNKLALGSERQSAGAMIVFDAGGKAKNTIDVASRQI</sequence>
<protein>
    <submittedName>
        <fullName evidence="1">Uncharacterized protein</fullName>
    </submittedName>
</protein>
<evidence type="ECO:0000313" key="1">
    <source>
        <dbReference type="EMBL" id="TWI63800.1"/>
    </source>
</evidence>
<evidence type="ECO:0000313" key="2">
    <source>
        <dbReference type="Proteomes" id="UP000316291"/>
    </source>
</evidence>
<dbReference type="Proteomes" id="UP000316291">
    <property type="component" value="Unassembled WGS sequence"/>
</dbReference>
<gene>
    <name evidence="1" type="ORF">IQ16_06109</name>
</gene>